<dbReference type="GO" id="GO:0016783">
    <property type="term" value="F:sulfurtransferase activity"/>
    <property type="evidence" value="ECO:0007669"/>
    <property type="project" value="InterPro"/>
</dbReference>
<dbReference type="AlphaFoldDB" id="A0A502KX96"/>
<dbReference type="PANTHER" id="PTHR30592">
    <property type="entry name" value="FORMATE DEHYDROGENASE"/>
    <property type="match status" value="1"/>
</dbReference>
<reference evidence="4 5" key="1">
    <citation type="submission" date="2019-01" db="EMBL/GenBank/DDBJ databases">
        <title>Litorilituus lipolytica sp. nov., isolated from intertidal sand of the Yellow Sea in China.</title>
        <authorList>
            <person name="Liu A."/>
        </authorList>
    </citation>
    <scope>NUCLEOTIDE SEQUENCE [LARGE SCALE GENOMIC DNA]</scope>
    <source>
        <strain evidence="4 5">RZ04</strain>
    </source>
</reference>
<dbReference type="Proteomes" id="UP000315303">
    <property type="component" value="Unassembled WGS sequence"/>
</dbReference>
<sequence length="300" mass="33070">MEKDTHSVQSTKKINKVNYSFVGSSAEKRSLSTDLVIVEQPLQIRLSWISGKENIEKVFSITMRTLGYERELILGLLLSEGVIQQSSQIASIQTEHNGDDIEQINSDINQNAWLVIFSKNFAPKLDSIEQFQLTYSSCGICGTTSIKSLELKNPKLPELSKSHSVLPATLIAFLNEAMRKQQRLFDQTGGVHAAALFDETGQLLHLHEDIGRHNAVDKVVGSYIDEHNCAATSLLVLMVSGRISFEIVQKALMAGVSVLIGVGAPSDLAIQGAKRFDLTLIGFAAEHSFNVYHGDWRITS</sequence>
<evidence type="ECO:0000313" key="4">
    <source>
        <dbReference type="EMBL" id="TPH12877.1"/>
    </source>
</evidence>
<dbReference type="GO" id="GO:0005737">
    <property type="term" value="C:cytoplasm"/>
    <property type="evidence" value="ECO:0007669"/>
    <property type="project" value="UniProtKB-SubCell"/>
</dbReference>
<dbReference type="Gene3D" id="3.10.20.10">
    <property type="match status" value="1"/>
</dbReference>
<dbReference type="GO" id="GO:0006777">
    <property type="term" value="P:Mo-molybdopterin cofactor biosynthetic process"/>
    <property type="evidence" value="ECO:0007669"/>
    <property type="project" value="UniProtKB-UniRule"/>
</dbReference>
<evidence type="ECO:0000256" key="2">
    <source>
        <dbReference type="ARBA" id="ARBA00023150"/>
    </source>
</evidence>
<dbReference type="SUPFAM" id="SSF53927">
    <property type="entry name" value="Cytidine deaminase-like"/>
    <property type="match status" value="1"/>
</dbReference>
<comment type="caution">
    <text evidence="3">Lacks conserved residue(s) required for the propagation of feature annotation.</text>
</comment>
<keyword evidence="2 3" id="KW-0501">Molybdenum cofactor biosynthesis</keyword>
<gene>
    <name evidence="3 4" type="primary">fdhD</name>
    <name evidence="4" type="ORF">EPA86_15815</name>
</gene>
<comment type="function">
    <text evidence="3">Required for formate dehydrogenase (FDH) activity. Acts as a sulfur carrier protein that transfers sulfur from IscS to the molybdenum cofactor prior to its insertion into FDH.</text>
</comment>
<keyword evidence="5" id="KW-1185">Reference proteome</keyword>
<dbReference type="PIRSF" id="PIRSF015626">
    <property type="entry name" value="FdhD"/>
    <property type="match status" value="1"/>
</dbReference>
<dbReference type="RefSeq" id="WP_140605324.1">
    <property type="nucleotide sequence ID" value="NZ_SAWY01000038.1"/>
</dbReference>
<dbReference type="PANTHER" id="PTHR30592:SF1">
    <property type="entry name" value="SULFUR CARRIER PROTEIN FDHD"/>
    <property type="match status" value="1"/>
</dbReference>
<organism evidence="4 5">
    <name type="scientific">Litorilituus lipolyticus</name>
    <dbReference type="NCBI Taxonomy" id="2491017"/>
    <lineage>
        <taxon>Bacteria</taxon>
        <taxon>Pseudomonadati</taxon>
        <taxon>Pseudomonadota</taxon>
        <taxon>Gammaproteobacteria</taxon>
        <taxon>Alteromonadales</taxon>
        <taxon>Colwelliaceae</taxon>
        <taxon>Litorilituus</taxon>
    </lineage>
</organism>
<feature type="active site" description="Cysteine persulfide intermediate" evidence="3">
    <location>
        <position position="138"/>
    </location>
</feature>
<evidence type="ECO:0000256" key="1">
    <source>
        <dbReference type="ARBA" id="ARBA00022490"/>
    </source>
</evidence>
<dbReference type="InterPro" id="IPR016193">
    <property type="entry name" value="Cytidine_deaminase-like"/>
</dbReference>
<dbReference type="EMBL" id="SAWY01000038">
    <property type="protein sequence ID" value="TPH12877.1"/>
    <property type="molecule type" value="Genomic_DNA"/>
</dbReference>
<evidence type="ECO:0000256" key="3">
    <source>
        <dbReference type="HAMAP-Rule" id="MF_00187"/>
    </source>
</evidence>
<comment type="similarity">
    <text evidence="3">Belongs to the FdhD family.</text>
</comment>
<name>A0A502KX96_9GAMM</name>
<keyword evidence="1 3" id="KW-0963">Cytoplasm</keyword>
<dbReference type="OrthoDB" id="3197277at2"/>
<comment type="caution">
    <text evidence="4">The sequence shown here is derived from an EMBL/GenBank/DDBJ whole genome shotgun (WGS) entry which is preliminary data.</text>
</comment>
<comment type="subcellular location">
    <subcellularLocation>
        <location evidence="3">Cytoplasm</location>
    </subcellularLocation>
</comment>
<dbReference type="InterPro" id="IPR003786">
    <property type="entry name" value="FdhD"/>
</dbReference>
<dbReference type="Gene3D" id="3.40.140.10">
    <property type="entry name" value="Cytidine Deaminase, domain 2"/>
    <property type="match status" value="1"/>
</dbReference>
<dbReference type="Pfam" id="PF02634">
    <property type="entry name" value="FdhD-NarQ"/>
    <property type="match status" value="1"/>
</dbReference>
<protein>
    <recommendedName>
        <fullName evidence="3">Sulfur carrier protein FdhD</fullName>
    </recommendedName>
</protein>
<keyword evidence="4" id="KW-0808">Transferase</keyword>
<dbReference type="HAMAP" id="MF_00187">
    <property type="entry name" value="FdhD"/>
    <property type="match status" value="1"/>
</dbReference>
<dbReference type="NCBIfam" id="TIGR00129">
    <property type="entry name" value="fdhD_narQ"/>
    <property type="match status" value="1"/>
</dbReference>
<dbReference type="GO" id="GO:0097163">
    <property type="term" value="F:sulfur carrier activity"/>
    <property type="evidence" value="ECO:0007669"/>
    <property type="project" value="UniProtKB-UniRule"/>
</dbReference>
<proteinExistence type="inferred from homology"/>
<evidence type="ECO:0000313" key="5">
    <source>
        <dbReference type="Proteomes" id="UP000315303"/>
    </source>
</evidence>
<accession>A0A502KX96</accession>